<dbReference type="AlphaFoldDB" id="A0A4R4QJ02"/>
<sequence length="63" mass="6385">MTPVPGGDLLVLDLCLVLASIAFGIAFGLTGHRPSTAHELPVNCGAPSAEGGWPVLMETVVEG</sequence>
<dbReference type="EMBL" id="SMKA01000001">
    <property type="protein sequence ID" value="TDC35776.1"/>
    <property type="molecule type" value="Genomic_DNA"/>
</dbReference>
<organism evidence="2 3">
    <name type="scientific">Kribbella albertanoniae</name>
    <dbReference type="NCBI Taxonomy" id="1266829"/>
    <lineage>
        <taxon>Bacteria</taxon>
        <taxon>Bacillati</taxon>
        <taxon>Actinomycetota</taxon>
        <taxon>Actinomycetes</taxon>
        <taxon>Propionibacteriales</taxon>
        <taxon>Kribbellaceae</taxon>
        <taxon>Kribbella</taxon>
    </lineage>
</organism>
<gene>
    <name evidence="2" type="ORF">E1261_00155</name>
</gene>
<dbReference type="RefSeq" id="WP_132399764.1">
    <property type="nucleotide sequence ID" value="NZ_SMKA01000001.1"/>
</dbReference>
<name>A0A4R4QJ02_9ACTN</name>
<comment type="caution">
    <text evidence="2">The sequence shown here is derived from an EMBL/GenBank/DDBJ whole genome shotgun (WGS) entry which is preliminary data.</text>
</comment>
<protein>
    <submittedName>
        <fullName evidence="2">Uncharacterized protein</fullName>
    </submittedName>
</protein>
<keyword evidence="1" id="KW-1133">Transmembrane helix</keyword>
<proteinExistence type="predicted"/>
<evidence type="ECO:0000256" key="1">
    <source>
        <dbReference type="SAM" id="Phobius"/>
    </source>
</evidence>
<reference evidence="2 3" key="1">
    <citation type="submission" date="2019-03" db="EMBL/GenBank/DDBJ databases">
        <title>Draft genome sequences of novel Actinobacteria.</title>
        <authorList>
            <person name="Sahin N."/>
            <person name="Ay H."/>
            <person name="Saygin H."/>
        </authorList>
    </citation>
    <scope>NUCLEOTIDE SEQUENCE [LARGE SCALE GENOMIC DNA]</scope>
    <source>
        <strain evidence="2 3">JCM 30547</strain>
    </source>
</reference>
<keyword evidence="1" id="KW-0812">Transmembrane</keyword>
<evidence type="ECO:0000313" key="3">
    <source>
        <dbReference type="Proteomes" id="UP000295075"/>
    </source>
</evidence>
<keyword evidence="1" id="KW-0472">Membrane</keyword>
<feature type="transmembrane region" description="Helical" evidence="1">
    <location>
        <begin position="6"/>
        <end position="29"/>
    </location>
</feature>
<evidence type="ECO:0000313" key="2">
    <source>
        <dbReference type="EMBL" id="TDC35776.1"/>
    </source>
</evidence>
<accession>A0A4R4QJ02</accession>
<keyword evidence="3" id="KW-1185">Reference proteome</keyword>
<dbReference type="Proteomes" id="UP000295075">
    <property type="component" value="Unassembled WGS sequence"/>
</dbReference>